<name>A0A532UN65_UNCL8</name>
<gene>
    <name evidence="1" type="ORF">CEE37_15110</name>
</gene>
<organism evidence="1 2">
    <name type="scientific">candidate division LCP-89 bacterium B3_LCP</name>
    <dbReference type="NCBI Taxonomy" id="2012998"/>
    <lineage>
        <taxon>Bacteria</taxon>
        <taxon>Pseudomonadati</taxon>
        <taxon>Bacteria division LCP-89</taxon>
    </lineage>
</organism>
<dbReference type="Proteomes" id="UP000319619">
    <property type="component" value="Unassembled WGS sequence"/>
</dbReference>
<reference evidence="1 2" key="1">
    <citation type="submission" date="2017-06" db="EMBL/GenBank/DDBJ databases">
        <title>Novel microbial phyla capable of carbon fixation and sulfur reduction in deep-sea sediments.</title>
        <authorList>
            <person name="Huang J."/>
            <person name="Baker B."/>
            <person name="Wang Y."/>
        </authorList>
    </citation>
    <scope>NUCLEOTIDE SEQUENCE [LARGE SCALE GENOMIC DNA]</scope>
    <source>
        <strain evidence="1">B3_LCP</strain>
    </source>
</reference>
<protein>
    <submittedName>
        <fullName evidence="1">Uncharacterized protein</fullName>
    </submittedName>
</protein>
<proteinExistence type="predicted"/>
<sequence length="120" mass="13507">MIVKSPILPKRVRKVPRSFSWIDHRLIRDRHIDLCSHSQAALYLFLVCAADEKGLSYYGDGSIMAKLGMDPHTLEAARSGLIQNSLIAWQKPIYQVLSLEPQESRTGSMMRLKDILGGAK</sequence>
<dbReference type="AlphaFoldDB" id="A0A532UN65"/>
<evidence type="ECO:0000313" key="2">
    <source>
        <dbReference type="Proteomes" id="UP000319619"/>
    </source>
</evidence>
<comment type="caution">
    <text evidence="1">The sequence shown here is derived from an EMBL/GenBank/DDBJ whole genome shotgun (WGS) entry which is preliminary data.</text>
</comment>
<accession>A0A532UN65</accession>
<evidence type="ECO:0000313" key="1">
    <source>
        <dbReference type="EMBL" id="TKJ36329.1"/>
    </source>
</evidence>
<dbReference type="EMBL" id="NJBN01000018">
    <property type="protein sequence ID" value="TKJ36329.1"/>
    <property type="molecule type" value="Genomic_DNA"/>
</dbReference>